<keyword evidence="2" id="KW-0805">Transcription regulation</keyword>
<dbReference type="GO" id="GO:0003677">
    <property type="term" value="F:DNA binding"/>
    <property type="evidence" value="ECO:0007669"/>
    <property type="project" value="UniProtKB-KW"/>
</dbReference>
<keyword evidence="8" id="KW-1185">Reference proteome</keyword>
<dbReference type="SMART" id="SM01019">
    <property type="entry name" value="B3"/>
    <property type="match status" value="1"/>
</dbReference>
<name>A0A6A1WIV1_9ROSI</name>
<dbReference type="Gene3D" id="2.40.330.10">
    <property type="entry name" value="DNA-binding pseudobarrel domain"/>
    <property type="match status" value="1"/>
</dbReference>
<dbReference type="EMBL" id="RXIC02000020">
    <property type="protein sequence ID" value="KAB1222800.1"/>
    <property type="molecule type" value="Genomic_DNA"/>
</dbReference>
<evidence type="ECO:0000256" key="3">
    <source>
        <dbReference type="ARBA" id="ARBA00023125"/>
    </source>
</evidence>
<dbReference type="InterPro" id="IPR015300">
    <property type="entry name" value="DNA-bd_pseudobarrel_sf"/>
</dbReference>
<keyword evidence="5" id="KW-0539">Nucleus</keyword>
<evidence type="ECO:0000313" key="7">
    <source>
        <dbReference type="EMBL" id="KAB1222800.1"/>
    </source>
</evidence>
<comment type="caution">
    <text evidence="7">The sequence shown here is derived from an EMBL/GenBank/DDBJ whole genome shotgun (WGS) entry which is preliminary data.</text>
</comment>
<proteinExistence type="predicted"/>
<evidence type="ECO:0000313" key="8">
    <source>
        <dbReference type="Proteomes" id="UP000516437"/>
    </source>
</evidence>
<dbReference type="Proteomes" id="UP000516437">
    <property type="component" value="Chromosome 2"/>
</dbReference>
<evidence type="ECO:0000256" key="5">
    <source>
        <dbReference type="ARBA" id="ARBA00023242"/>
    </source>
</evidence>
<evidence type="ECO:0000256" key="4">
    <source>
        <dbReference type="ARBA" id="ARBA00023163"/>
    </source>
</evidence>
<organism evidence="7 8">
    <name type="scientific">Morella rubra</name>
    <name type="common">Chinese bayberry</name>
    <dbReference type="NCBI Taxonomy" id="262757"/>
    <lineage>
        <taxon>Eukaryota</taxon>
        <taxon>Viridiplantae</taxon>
        <taxon>Streptophyta</taxon>
        <taxon>Embryophyta</taxon>
        <taxon>Tracheophyta</taxon>
        <taxon>Spermatophyta</taxon>
        <taxon>Magnoliopsida</taxon>
        <taxon>eudicotyledons</taxon>
        <taxon>Gunneridae</taxon>
        <taxon>Pentapetalae</taxon>
        <taxon>rosids</taxon>
        <taxon>fabids</taxon>
        <taxon>Fagales</taxon>
        <taxon>Myricaceae</taxon>
        <taxon>Morella</taxon>
    </lineage>
</organism>
<dbReference type="AlphaFoldDB" id="A0A6A1WIV1"/>
<dbReference type="CDD" id="cd10017">
    <property type="entry name" value="B3_DNA"/>
    <property type="match status" value="1"/>
</dbReference>
<comment type="subcellular location">
    <subcellularLocation>
        <location evidence="1">Nucleus</location>
    </subcellularLocation>
</comment>
<dbReference type="InterPro" id="IPR044837">
    <property type="entry name" value="REM16-like"/>
</dbReference>
<dbReference type="GO" id="GO:0005634">
    <property type="term" value="C:nucleus"/>
    <property type="evidence" value="ECO:0007669"/>
    <property type="project" value="UniProtKB-SubCell"/>
</dbReference>
<evidence type="ECO:0000259" key="6">
    <source>
        <dbReference type="PROSITE" id="PS50863"/>
    </source>
</evidence>
<evidence type="ECO:0000256" key="2">
    <source>
        <dbReference type="ARBA" id="ARBA00023015"/>
    </source>
</evidence>
<dbReference type="PANTHER" id="PTHR31391">
    <property type="entry name" value="B3 DOMAIN-CONTAINING PROTEIN OS11G0197600-RELATED"/>
    <property type="match status" value="1"/>
</dbReference>
<evidence type="ECO:0000256" key="1">
    <source>
        <dbReference type="ARBA" id="ARBA00004123"/>
    </source>
</evidence>
<dbReference type="Pfam" id="PF02362">
    <property type="entry name" value="B3"/>
    <property type="match status" value="1"/>
</dbReference>
<reference evidence="7 8" key="1">
    <citation type="journal article" date="2019" name="Plant Biotechnol. J.">
        <title>The red bayberry genome and genetic basis of sex determination.</title>
        <authorList>
            <person name="Jia H.M."/>
            <person name="Jia H.J."/>
            <person name="Cai Q.L."/>
            <person name="Wang Y."/>
            <person name="Zhao H.B."/>
            <person name="Yang W.F."/>
            <person name="Wang G.Y."/>
            <person name="Li Y.H."/>
            <person name="Zhan D.L."/>
            <person name="Shen Y.T."/>
            <person name="Niu Q.F."/>
            <person name="Chang L."/>
            <person name="Qiu J."/>
            <person name="Zhao L."/>
            <person name="Xie H.B."/>
            <person name="Fu W.Y."/>
            <person name="Jin J."/>
            <person name="Li X.W."/>
            <person name="Jiao Y."/>
            <person name="Zhou C.C."/>
            <person name="Tu T."/>
            <person name="Chai C.Y."/>
            <person name="Gao J.L."/>
            <person name="Fan L.J."/>
            <person name="van de Weg E."/>
            <person name="Wang J.Y."/>
            <person name="Gao Z.S."/>
        </authorList>
    </citation>
    <scope>NUCLEOTIDE SEQUENCE [LARGE SCALE GENOMIC DNA]</scope>
    <source>
        <tissue evidence="7">Leaves</tissue>
    </source>
</reference>
<gene>
    <name evidence="7" type="ORF">CJ030_MR2G022291</name>
</gene>
<dbReference type="OrthoDB" id="1688597at2759"/>
<keyword evidence="4" id="KW-0804">Transcription</keyword>
<dbReference type="PROSITE" id="PS50863">
    <property type="entry name" value="B3"/>
    <property type="match status" value="1"/>
</dbReference>
<accession>A0A6A1WIV1</accession>
<dbReference type="SUPFAM" id="SSF101936">
    <property type="entry name" value="DNA-binding pseudobarrel domain"/>
    <property type="match status" value="1"/>
</dbReference>
<protein>
    <submittedName>
        <fullName evidence="7">B3 domain-containing protein REM19</fullName>
    </submittedName>
</protein>
<feature type="domain" description="TF-B3" evidence="6">
    <location>
        <begin position="106"/>
        <end position="165"/>
    </location>
</feature>
<keyword evidence="3" id="KW-0238">DNA-binding</keyword>
<sequence length="175" mass="19874">MASHVQRDDHSLATSVNAPHFFKFNKGVGGMSTTKQSPKSAVIHTLTVNEKARALQKASGFKPEIPYFVVIMQQSYLYFGWHLASGFAKRYLNKKLDAGILWVSDGRNWSITYSSQMVAGELKVKFSWGWKEFAQANHLELGDVCAFEMIKGMKIYFQVLIFRATEEHCPLFPCK</sequence>
<dbReference type="PANTHER" id="PTHR31391:SF106">
    <property type="entry name" value="B3 DOMAIN-CONTAINING PROTEIN OS01G0723500"/>
    <property type="match status" value="1"/>
</dbReference>
<dbReference type="InterPro" id="IPR003340">
    <property type="entry name" value="B3_DNA-bd"/>
</dbReference>